<feature type="transmembrane region" description="Helical" evidence="6">
    <location>
        <begin position="105"/>
        <end position="131"/>
    </location>
</feature>
<comment type="similarity">
    <text evidence="6">Belongs to the ABC-4 integral membrane protein family.</text>
</comment>
<evidence type="ECO:0000256" key="5">
    <source>
        <dbReference type="ARBA" id="ARBA00023136"/>
    </source>
</evidence>
<proteinExistence type="inferred from homology"/>
<keyword evidence="5 6" id="KW-0472">Membrane</keyword>
<comment type="subcellular location">
    <subcellularLocation>
        <location evidence="1 6">Cell membrane</location>
        <topology evidence="1 6">Multi-pass membrane protein</topology>
    </subcellularLocation>
</comment>
<keyword evidence="6" id="KW-0813">Transport</keyword>
<feature type="transmembrane region" description="Helical" evidence="6">
    <location>
        <begin position="539"/>
        <end position="561"/>
    </location>
</feature>
<evidence type="ECO:0000256" key="3">
    <source>
        <dbReference type="ARBA" id="ARBA00022692"/>
    </source>
</evidence>
<sequence>MMYFKLSFRNVKRSFKDYAIYFMTITFAVCLFYSFNSLSAQQVMFDFSASQSARVKLIEELIGFVSVFISIILAFLIIFANNFLIRRRKKELGMYMTLGMGKYKISRILVVETLLIGLMSLGGGLGLGVLLSQGLSIVTAAIFKVNIKGYEFVFSMDAMLKTIMYFGIIFIVVMIFNVIVINRYKLIDLLTASRKNQKIKLQKISTAMGIFVISLITLGTSYGMILKYGLFTKSSIFWFIIVLGSLGTFLFFFSLSGFLLNLLKQNKKIYFKDINIFVLRQINSKVNSTFVSMTVICLMLFFTIGVLSTAFSYKSSLEKELELATPYDASFTIYHSKESKEDLTDKFDVLNVKRYGDSVIFNKYEPGESISSYLKEYADEKSKKILKFDREIPIGVIKHSTYKELMHLQGEEPVSLKKNEALILSNKKNVRDTFKRYTDKNKTINIQDKEYPIASKGFQFVSIDTSRSILPSMIVVLPDYAVSDMPVSESIMNIQYTGSSEKEIYNLLKVHQEKVNQNFYFGGDTKILAHEDNIGRSTMVVYIGIYLGIVFLISSAAILALQQLSEASDNIERYHMLKRIGVTQKGIHKSIFKQVFIYFMMPLLLAILHSIFGIKVVTDAIVTAGEATIFIPSLITAGVIVVVYGGYFLATYSVYKSIVK</sequence>
<feature type="transmembrane region" description="Helical" evidence="6">
    <location>
        <begin position="595"/>
        <end position="617"/>
    </location>
</feature>
<dbReference type="GO" id="GO:0055085">
    <property type="term" value="P:transmembrane transport"/>
    <property type="evidence" value="ECO:0007669"/>
    <property type="project" value="UniProtKB-UniRule"/>
</dbReference>
<evidence type="ECO:0000313" key="9">
    <source>
        <dbReference type="Proteomes" id="UP000014060"/>
    </source>
</evidence>
<dbReference type="PANTHER" id="PTHR46795:SF3">
    <property type="entry name" value="ABC TRANSPORTER PERMEASE"/>
    <property type="match status" value="1"/>
</dbReference>
<evidence type="ECO:0000259" key="7">
    <source>
        <dbReference type="Pfam" id="PF02687"/>
    </source>
</evidence>
<evidence type="ECO:0000256" key="2">
    <source>
        <dbReference type="ARBA" id="ARBA00022475"/>
    </source>
</evidence>
<keyword evidence="4 6" id="KW-1133">Transmembrane helix</keyword>
<dbReference type="PANTHER" id="PTHR46795">
    <property type="entry name" value="ABC TRANSPORTER PERMEASE-RELATED-RELATED"/>
    <property type="match status" value="1"/>
</dbReference>
<accession>A0ABC9SRN0</accession>
<feature type="transmembrane region" description="Helical" evidence="6">
    <location>
        <begin position="163"/>
        <end position="184"/>
    </location>
</feature>
<feature type="transmembrane region" description="Helical" evidence="6">
    <location>
        <begin position="204"/>
        <end position="225"/>
    </location>
</feature>
<evidence type="ECO:0000256" key="4">
    <source>
        <dbReference type="ARBA" id="ARBA00022989"/>
    </source>
</evidence>
<dbReference type="InterPro" id="IPR027022">
    <property type="entry name" value="ABC_permease_BceB-typ"/>
</dbReference>
<feature type="transmembrane region" description="Helical" evidence="6">
    <location>
        <begin position="61"/>
        <end position="84"/>
    </location>
</feature>
<dbReference type="AlphaFoldDB" id="A0ABC9SRN0"/>
<evidence type="ECO:0000256" key="1">
    <source>
        <dbReference type="ARBA" id="ARBA00004651"/>
    </source>
</evidence>
<dbReference type="PIRSF" id="PIRSF018968">
    <property type="entry name" value="ABC_permease_BceB"/>
    <property type="match status" value="1"/>
</dbReference>
<dbReference type="EMBL" id="AHCJ01000073">
    <property type="protein sequence ID" value="EOQ58542.1"/>
    <property type="molecule type" value="Genomic_DNA"/>
</dbReference>
<name>A0ABC9SRN0_BACCE</name>
<protein>
    <recommendedName>
        <fullName evidence="7">ABC3 transporter permease C-terminal domain-containing protein</fullName>
    </recommendedName>
</protein>
<organism evidence="8 9">
    <name type="scientific">Bacillus cereus TIAC219</name>
    <dbReference type="NCBI Taxonomy" id="718222"/>
    <lineage>
        <taxon>Bacteria</taxon>
        <taxon>Bacillati</taxon>
        <taxon>Bacillota</taxon>
        <taxon>Bacilli</taxon>
        <taxon>Bacillales</taxon>
        <taxon>Bacillaceae</taxon>
        <taxon>Bacillus</taxon>
        <taxon>Bacillus cereus group</taxon>
    </lineage>
</organism>
<dbReference type="GO" id="GO:0005886">
    <property type="term" value="C:plasma membrane"/>
    <property type="evidence" value="ECO:0007669"/>
    <property type="project" value="UniProtKB-SubCell"/>
</dbReference>
<reference evidence="8 9" key="1">
    <citation type="submission" date="2013-01" db="EMBL/GenBank/DDBJ databases">
        <title>The Genome Sequence of Bacillus cereus TIAC219.</title>
        <authorList>
            <consortium name="The Broad Institute Genome Sequencing Platform"/>
            <consortium name="The Broad Institute Genome Sequencing Center for Infectious Disease"/>
            <person name="Feldgarden M."/>
            <person name="Van der Auwera G.A."/>
            <person name="Mahillon J."/>
            <person name="Duprez V."/>
            <person name="Timmery S."/>
            <person name="Mattelet C."/>
            <person name="Dierick K."/>
            <person name="Sun M."/>
            <person name="Yu Z."/>
            <person name="Zhu L."/>
            <person name="Hu X."/>
            <person name="Shank E.B."/>
            <person name="Swiecicka I."/>
            <person name="Hansen B.M."/>
            <person name="Andrup L."/>
            <person name="Walker B."/>
            <person name="Young S.K."/>
            <person name="Zeng Q."/>
            <person name="Gargeya S."/>
            <person name="Fitzgerald M."/>
            <person name="Haas B."/>
            <person name="Abouelleil A."/>
            <person name="Alvarado L."/>
            <person name="Arachchi H.M."/>
            <person name="Berlin A.M."/>
            <person name="Chapman S.B."/>
            <person name="Dewar J."/>
            <person name="Goldberg J."/>
            <person name="Griggs A."/>
            <person name="Gujja S."/>
            <person name="Hansen M."/>
            <person name="Howarth C."/>
            <person name="Imamovic A."/>
            <person name="Larimer J."/>
            <person name="McCowan C."/>
            <person name="Murphy C."/>
            <person name="Neiman D."/>
            <person name="Pearson M."/>
            <person name="Priest M."/>
            <person name="Roberts A."/>
            <person name="Saif S."/>
            <person name="Shea T."/>
            <person name="Sisk P."/>
            <person name="Sykes S."/>
            <person name="Wortman J."/>
            <person name="Nusbaum C."/>
            <person name="Birren B."/>
        </authorList>
    </citation>
    <scope>NUCLEOTIDE SEQUENCE [LARGE SCALE GENOMIC DNA]</scope>
    <source>
        <strain evidence="8 9">TIAC219</strain>
    </source>
</reference>
<feature type="transmembrane region" description="Helical" evidence="6">
    <location>
        <begin position="20"/>
        <end position="41"/>
    </location>
</feature>
<feature type="transmembrane region" description="Helical" evidence="6">
    <location>
        <begin position="237"/>
        <end position="263"/>
    </location>
</feature>
<dbReference type="Proteomes" id="UP000014060">
    <property type="component" value="Unassembled WGS sequence"/>
</dbReference>
<keyword evidence="2 6" id="KW-1003">Cell membrane</keyword>
<feature type="domain" description="ABC3 transporter permease C-terminal" evidence="7">
    <location>
        <begin position="547"/>
        <end position="649"/>
    </location>
</feature>
<feature type="transmembrane region" description="Helical" evidence="6">
    <location>
        <begin position="290"/>
        <end position="313"/>
    </location>
</feature>
<keyword evidence="3 6" id="KW-0812">Transmembrane</keyword>
<gene>
    <name evidence="8" type="ORF">IAY_06863</name>
</gene>
<comment type="caution">
    <text evidence="8">The sequence shown here is derived from an EMBL/GenBank/DDBJ whole genome shotgun (WGS) entry which is preliminary data.</text>
</comment>
<dbReference type="InterPro" id="IPR052536">
    <property type="entry name" value="ABC-4_Integral_Memb_Prot"/>
</dbReference>
<feature type="transmembrane region" description="Helical" evidence="6">
    <location>
        <begin position="629"/>
        <end position="650"/>
    </location>
</feature>
<dbReference type="RefSeq" id="WP_000990103.1">
    <property type="nucleotide sequence ID" value="NZ_KB976010.1"/>
</dbReference>
<evidence type="ECO:0000256" key="6">
    <source>
        <dbReference type="PIRNR" id="PIRNR018968"/>
    </source>
</evidence>
<evidence type="ECO:0000313" key="8">
    <source>
        <dbReference type="EMBL" id="EOQ58542.1"/>
    </source>
</evidence>
<dbReference type="Pfam" id="PF02687">
    <property type="entry name" value="FtsX"/>
    <property type="match status" value="2"/>
</dbReference>
<dbReference type="InterPro" id="IPR003838">
    <property type="entry name" value="ABC3_permease_C"/>
</dbReference>
<feature type="domain" description="ABC3 transporter permease C-terminal" evidence="7">
    <location>
        <begin position="64"/>
        <end position="178"/>
    </location>
</feature>